<gene>
    <name evidence="3" type="ORF">EJ08DRAFT_693082</name>
</gene>
<evidence type="ECO:0000256" key="2">
    <source>
        <dbReference type="SAM" id="SignalP"/>
    </source>
</evidence>
<protein>
    <recommendedName>
        <fullName evidence="5">Mid2 domain-containing protein</fullName>
    </recommendedName>
</protein>
<keyword evidence="1" id="KW-1133">Transmembrane helix</keyword>
<accession>A0A9P4P0K4</accession>
<keyword evidence="1" id="KW-0812">Transmembrane</keyword>
<name>A0A9P4P0K4_9PEZI</name>
<dbReference type="AlphaFoldDB" id="A0A9P4P0K4"/>
<feature type="signal peptide" evidence="2">
    <location>
        <begin position="1"/>
        <end position="17"/>
    </location>
</feature>
<comment type="caution">
    <text evidence="3">The sequence shown here is derived from an EMBL/GenBank/DDBJ whole genome shotgun (WGS) entry which is preliminary data.</text>
</comment>
<sequence>MVLKLLIFLHFVSSIEPGDLNFTSVLEAVKVGERYNTTWRTTEPELYAEADIEKNPVDRLTTNGIGASYSWAPSNLLPNSKAYYLLLTQRNVAVFSKPFALTGGSASTLSSNSATTSTIFVTVTATSTPTSTKDPPNAARSSPGVGDKAAMGLGITLGVVLLFGVALWVWQKYHKTNRSSAGNGAGGTDVTASHTSRVVVDDQAAQQGGLNNEFGKAELP</sequence>
<evidence type="ECO:0000313" key="3">
    <source>
        <dbReference type="EMBL" id="KAF2435196.1"/>
    </source>
</evidence>
<evidence type="ECO:0000313" key="4">
    <source>
        <dbReference type="Proteomes" id="UP000800235"/>
    </source>
</evidence>
<feature type="transmembrane region" description="Helical" evidence="1">
    <location>
        <begin position="149"/>
        <end position="170"/>
    </location>
</feature>
<dbReference type="EMBL" id="MU007014">
    <property type="protein sequence ID" value="KAF2435196.1"/>
    <property type="molecule type" value="Genomic_DNA"/>
</dbReference>
<evidence type="ECO:0000256" key="1">
    <source>
        <dbReference type="SAM" id="Phobius"/>
    </source>
</evidence>
<keyword evidence="2" id="KW-0732">Signal</keyword>
<proteinExistence type="predicted"/>
<evidence type="ECO:0008006" key="5">
    <source>
        <dbReference type="Google" id="ProtNLM"/>
    </source>
</evidence>
<keyword evidence="4" id="KW-1185">Reference proteome</keyword>
<reference evidence="3" key="1">
    <citation type="journal article" date="2020" name="Stud. Mycol.">
        <title>101 Dothideomycetes genomes: a test case for predicting lifestyles and emergence of pathogens.</title>
        <authorList>
            <person name="Haridas S."/>
            <person name="Albert R."/>
            <person name="Binder M."/>
            <person name="Bloem J."/>
            <person name="Labutti K."/>
            <person name="Salamov A."/>
            <person name="Andreopoulos B."/>
            <person name="Baker S."/>
            <person name="Barry K."/>
            <person name="Bills G."/>
            <person name="Bluhm B."/>
            <person name="Cannon C."/>
            <person name="Castanera R."/>
            <person name="Culley D."/>
            <person name="Daum C."/>
            <person name="Ezra D."/>
            <person name="Gonzalez J."/>
            <person name="Henrissat B."/>
            <person name="Kuo A."/>
            <person name="Liang C."/>
            <person name="Lipzen A."/>
            <person name="Lutzoni F."/>
            <person name="Magnuson J."/>
            <person name="Mondo S."/>
            <person name="Nolan M."/>
            <person name="Ohm R."/>
            <person name="Pangilinan J."/>
            <person name="Park H.-J."/>
            <person name="Ramirez L."/>
            <person name="Alfaro M."/>
            <person name="Sun H."/>
            <person name="Tritt A."/>
            <person name="Yoshinaga Y."/>
            <person name="Zwiers L.-H."/>
            <person name="Turgeon B."/>
            <person name="Goodwin S."/>
            <person name="Spatafora J."/>
            <person name="Crous P."/>
            <person name="Grigoriev I."/>
        </authorList>
    </citation>
    <scope>NUCLEOTIDE SEQUENCE</scope>
    <source>
        <strain evidence="3">CBS 130266</strain>
    </source>
</reference>
<organism evidence="3 4">
    <name type="scientific">Tothia fuscella</name>
    <dbReference type="NCBI Taxonomy" id="1048955"/>
    <lineage>
        <taxon>Eukaryota</taxon>
        <taxon>Fungi</taxon>
        <taxon>Dikarya</taxon>
        <taxon>Ascomycota</taxon>
        <taxon>Pezizomycotina</taxon>
        <taxon>Dothideomycetes</taxon>
        <taxon>Pleosporomycetidae</taxon>
        <taxon>Venturiales</taxon>
        <taxon>Cylindrosympodiaceae</taxon>
        <taxon>Tothia</taxon>
    </lineage>
</organism>
<keyword evidence="1" id="KW-0472">Membrane</keyword>
<dbReference type="Proteomes" id="UP000800235">
    <property type="component" value="Unassembled WGS sequence"/>
</dbReference>
<feature type="chain" id="PRO_5040505999" description="Mid2 domain-containing protein" evidence="2">
    <location>
        <begin position="18"/>
        <end position="220"/>
    </location>
</feature>